<evidence type="ECO:0000256" key="4">
    <source>
        <dbReference type="ARBA" id="ARBA00023125"/>
    </source>
</evidence>
<evidence type="ECO:0000313" key="11">
    <source>
        <dbReference type="Proteomes" id="UP000011087"/>
    </source>
</evidence>
<feature type="domain" description="Zn(2)-C6 fungal-type" evidence="8">
    <location>
        <begin position="21"/>
        <end position="52"/>
    </location>
</feature>
<proteinExistence type="predicted"/>
<dbReference type="GO" id="GO:0005634">
    <property type="term" value="C:nucleus"/>
    <property type="evidence" value="ECO:0007669"/>
    <property type="project" value="TreeGrafter"/>
</dbReference>
<dbReference type="AlphaFoldDB" id="L1J4C8"/>
<evidence type="ECO:0000256" key="5">
    <source>
        <dbReference type="ARBA" id="ARBA00023163"/>
    </source>
</evidence>
<dbReference type="PANTHER" id="PTHR31944:SF131">
    <property type="entry name" value="HEME-RESPONSIVE ZINC FINGER TRANSCRIPTION FACTOR HAP1"/>
    <property type="match status" value="1"/>
</dbReference>
<dbReference type="EMBL" id="JH993010">
    <property type="protein sequence ID" value="EKX43378.1"/>
    <property type="molecule type" value="Genomic_DNA"/>
</dbReference>
<protein>
    <recommendedName>
        <fullName evidence="8">Zn(2)-C6 fungal-type domain-containing protein</fullName>
    </recommendedName>
</protein>
<dbReference type="KEGG" id="gtt:GUITHDRAFT_110499"/>
<dbReference type="Gene3D" id="4.10.240.10">
    <property type="entry name" value="Zn(2)-C6 fungal-type DNA-binding domain"/>
    <property type="match status" value="1"/>
</dbReference>
<keyword evidence="3" id="KW-0805">Transcription regulation</keyword>
<keyword evidence="11" id="KW-1185">Reference proteome</keyword>
<dbReference type="InterPro" id="IPR036864">
    <property type="entry name" value="Zn2-C6_fun-type_DNA-bd_sf"/>
</dbReference>
<accession>L1J4C8</accession>
<dbReference type="PaxDb" id="55529-EKX43378"/>
<dbReference type="SMART" id="SM00066">
    <property type="entry name" value="GAL4"/>
    <property type="match status" value="1"/>
</dbReference>
<reference evidence="11" key="2">
    <citation type="submission" date="2012-11" db="EMBL/GenBank/DDBJ databases">
        <authorList>
            <person name="Kuo A."/>
            <person name="Curtis B.A."/>
            <person name="Tanifuji G."/>
            <person name="Burki F."/>
            <person name="Gruber A."/>
            <person name="Irimia M."/>
            <person name="Maruyama S."/>
            <person name="Arias M.C."/>
            <person name="Ball S.G."/>
            <person name="Gile G.H."/>
            <person name="Hirakawa Y."/>
            <person name="Hopkins J.F."/>
            <person name="Rensing S.A."/>
            <person name="Schmutz J."/>
            <person name="Symeonidi A."/>
            <person name="Elias M."/>
            <person name="Eveleigh R.J."/>
            <person name="Herman E.K."/>
            <person name="Klute M.J."/>
            <person name="Nakayama T."/>
            <person name="Obornik M."/>
            <person name="Reyes-Prieto A."/>
            <person name="Armbrust E.V."/>
            <person name="Aves S.J."/>
            <person name="Beiko R.G."/>
            <person name="Coutinho P."/>
            <person name="Dacks J.B."/>
            <person name="Durnford D.G."/>
            <person name="Fast N.M."/>
            <person name="Green B.R."/>
            <person name="Grisdale C."/>
            <person name="Hempe F."/>
            <person name="Henrissat B."/>
            <person name="Hoppner M.P."/>
            <person name="Ishida K.-I."/>
            <person name="Kim E."/>
            <person name="Koreny L."/>
            <person name="Kroth P.G."/>
            <person name="Liu Y."/>
            <person name="Malik S.-B."/>
            <person name="Maier U.G."/>
            <person name="McRose D."/>
            <person name="Mock T."/>
            <person name="Neilson J.A."/>
            <person name="Onodera N.T."/>
            <person name="Poole A.M."/>
            <person name="Pritham E.J."/>
            <person name="Richards T.A."/>
            <person name="Rocap G."/>
            <person name="Roy S.W."/>
            <person name="Sarai C."/>
            <person name="Schaack S."/>
            <person name="Shirato S."/>
            <person name="Slamovits C.H."/>
            <person name="Spencer D.F."/>
            <person name="Suzuki S."/>
            <person name="Worden A.Z."/>
            <person name="Zauner S."/>
            <person name="Barry K."/>
            <person name="Bell C."/>
            <person name="Bharti A.K."/>
            <person name="Crow J.A."/>
            <person name="Grimwood J."/>
            <person name="Kramer R."/>
            <person name="Lindquist E."/>
            <person name="Lucas S."/>
            <person name="Salamov A."/>
            <person name="McFadden G.I."/>
            <person name="Lane C.E."/>
            <person name="Keeling P.J."/>
            <person name="Gray M.W."/>
            <person name="Grigoriev I.V."/>
            <person name="Archibald J.M."/>
        </authorList>
    </citation>
    <scope>NUCLEOTIDE SEQUENCE</scope>
    <source>
        <strain evidence="11">CCMP2712</strain>
    </source>
</reference>
<feature type="compositionally biased region" description="Acidic residues" evidence="7">
    <location>
        <begin position="68"/>
        <end position="79"/>
    </location>
</feature>
<evidence type="ECO:0000256" key="6">
    <source>
        <dbReference type="ARBA" id="ARBA00023242"/>
    </source>
</evidence>
<evidence type="ECO:0000313" key="9">
    <source>
        <dbReference type="EMBL" id="EKX43378.1"/>
    </source>
</evidence>
<organism evidence="9">
    <name type="scientific">Guillardia theta (strain CCMP2712)</name>
    <name type="common">Cryptophyte</name>
    <dbReference type="NCBI Taxonomy" id="905079"/>
    <lineage>
        <taxon>Eukaryota</taxon>
        <taxon>Cryptophyceae</taxon>
        <taxon>Pyrenomonadales</taxon>
        <taxon>Geminigeraceae</taxon>
        <taxon>Guillardia</taxon>
    </lineage>
</organism>
<dbReference type="SUPFAM" id="SSF57701">
    <property type="entry name" value="Zn2/Cys6 DNA-binding domain"/>
    <property type="match status" value="1"/>
</dbReference>
<evidence type="ECO:0000256" key="1">
    <source>
        <dbReference type="ARBA" id="ARBA00022723"/>
    </source>
</evidence>
<dbReference type="GO" id="GO:0000978">
    <property type="term" value="F:RNA polymerase II cis-regulatory region sequence-specific DNA binding"/>
    <property type="evidence" value="ECO:0007669"/>
    <property type="project" value="TreeGrafter"/>
</dbReference>
<dbReference type="GO" id="GO:0008270">
    <property type="term" value="F:zinc ion binding"/>
    <property type="evidence" value="ECO:0007669"/>
    <property type="project" value="InterPro"/>
</dbReference>
<dbReference type="RefSeq" id="XP_005830358.1">
    <property type="nucleotide sequence ID" value="XM_005830301.1"/>
</dbReference>
<dbReference type="CDD" id="cd00067">
    <property type="entry name" value="GAL4"/>
    <property type="match status" value="1"/>
</dbReference>
<keyword evidence="5" id="KW-0804">Transcription</keyword>
<evidence type="ECO:0000256" key="7">
    <source>
        <dbReference type="SAM" id="MobiDB-lite"/>
    </source>
</evidence>
<dbReference type="OrthoDB" id="4456959at2759"/>
<evidence type="ECO:0000313" key="10">
    <source>
        <dbReference type="EnsemblProtists" id="EKX43378"/>
    </source>
</evidence>
<dbReference type="EnsemblProtists" id="EKX43378">
    <property type="protein sequence ID" value="EKX43378"/>
    <property type="gene ID" value="GUITHDRAFT_110499"/>
</dbReference>
<feature type="region of interest" description="Disordered" evidence="7">
    <location>
        <begin position="68"/>
        <end position="99"/>
    </location>
</feature>
<dbReference type="InterPro" id="IPR001138">
    <property type="entry name" value="Zn2Cys6_DnaBD"/>
</dbReference>
<keyword evidence="2" id="KW-0862">Zinc</keyword>
<dbReference type="HOGENOM" id="CLU_600584_0_0_1"/>
<dbReference type="Pfam" id="PF00172">
    <property type="entry name" value="Zn_clus"/>
    <property type="match status" value="1"/>
</dbReference>
<reference evidence="10" key="3">
    <citation type="submission" date="2016-03" db="UniProtKB">
        <authorList>
            <consortium name="EnsemblProtists"/>
        </authorList>
    </citation>
    <scope>IDENTIFICATION</scope>
</reference>
<dbReference type="Proteomes" id="UP000011087">
    <property type="component" value="Unassembled WGS sequence"/>
</dbReference>
<keyword evidence="6" id="KW-0539">Nucleus</keyword>
<dbReference type="eggNOG" id="ENOG502SGJ3">
    <property type="taxonomic scope" value="Eukaryota"/>
</dbReference>
<dbReference type="InterPro" id="IPR051430">
    <property type="entry name" value="Fungal_TF_Env_Response"/>
</dbReference>
<dbReference type="PROSITE" id="PS50048">
    <property type="entry name" value="ZN2_CY6_FUNGAL_2"/>
    <property type="match status" value="1"/>
</dbReference>
<evidence type="ECO:0000259" key="8">
    <source>
        <dbReference type="PROSITE" id="PS50048"/>
    </source>
</evidence>
<keyword evidence="1" id="KW-0479">Metal-binding</keyword>
<keyword evidence="4" id="KW-0238">DNA-binding</keyword>
<gene>
    <name evidence="9" type="ORF">GUITHDRAFT_110499</name>
</gene>
<dbReference type="PANTHER" id="PTHR31944">
    <property type="entry name" value="HEME-RESPONSIVE ZINC FINGER TRANSCRIPTION FACTOR HAP1"/>
    <property type="match status" value="1"/>
</dbReference>
<name>L1J4C8_GUITC</name>
<dbReference type="PROSITE" id="PS00463">
    <property type="entry name" value="ZN2_CY6_FUNGAL_1"/>
    <property type="match status" value="1"/>
</dbReference>
<sequence length="441" mass="50141">MEASCIRVQEEKVLRLRGSNSCTVCKKAKAKCDEARPCSRCKRLKRDSACTYDELRLMRVNTLDNEEGLEVEECDDESESTSPSMNVLHSRQGERGGGAEEEAMQVWMKPHAGAVDPHGWQNVEIEKPLDFWIRSLSFDKPSLLRDHMNSMGWPDRVLARHWEFGFSSQELMNIFVSLPGHLQQVTRRALHAIEILVADLVEKQGRGLQRQLLMESETVSEQDLELERAFYRDQSFGTVKQHLHPSTGKRAHVYISDTLCKIVGLHAEEVLARIANRELSLVTTEFEYFCYVMFGTWLYATSPGQPLVLPIRVRNLGDKHGDTSCLLAKFVQQQEFDCHGRVKAMKSYVLPVDKDSFIASKEPAGSPSALFEKHMCGGRDYDTLLNDFEADMFAGATILGMQKSKQGMQRLEALGRDLERMFQPLVEHAEKILEEKARARS</sequence>
<evidence type="ECO:0000256" key="2">
    <source>
        <dbReference type="ARBA" id="ARBA00022833"/>
    </source>
</evidence>
<reference evidence="9 11" key="1">
    <citation type="journal article" date="2012" name="Nature">
        <title>Algal genomes reveal evolutionary mosaicism and the fate of nucleomorphs.</title>
        <authorList>
            <consortium name="DOE Joint Genome Institute"/>
            <person name="Curtis B.A."/>
            <person name="Tanifuji G."/>
            <person name="Burki F."/>
            <person name="Gruber A."/>
            <person name="Irimia M."/>
            <person name="Maruyama S."/>
            <person name="Arias M.C."/>
            <person name="Ball S.G."/>
            <person name="Gile G.H."/>
            <person name="Hirakawa Y."/>
            <person name="Hopkins J.F."/>
            <person name="Kuo A."/>
            <person name="Rensing S.A."/>
            <person name="Schmutz J."/>
            <person name="Symeonidi A."/>
            <person name="Elias M."/>
            <person name="Eveleigh R.J."/>
            <person name="Herman E.K."/>
            <person name="Klute M.J."/>
            <person name="Nakayama T."/>
            <person name="Obornik M."/>
            <person name="Reyes-Prieto A."/>
            <person name="Armbrust E.V."/>
            <person name="Aves S.J."/>
            <person name="Beiko R.G."/>
            <person name="Coutinho P."/>
            <person name="Dacks J.B."/>
            <person name="Durnford D.G."/>
            <person name="Fast N.M."/>
            <person name="Green B.R."/>
            <person name="Grisdale C.J."/>
            <person name="Hempel F."/>
            <person name="Henrissat B."/>
            <person name="Hoppner M.P."/>
            <person name="Ishida K."/>
            <person name="Kim E."/>
            <person name="Koreny L."/>
            <person name="Kroth P.G."/>
            <person name="Liu Y."/>
            <person name="Malik S.B."/>
            <person name="Maier U.G."/>
            <person name="McRose D."/>
            <person name="Mock T."/>
            <person name="Neilson J.A."/>
            <person name="Onodera N.T."/>
            <person name="Poole A.M."/>
            <person name="Pritham E.J."/>
            <person name="Richards T.A."/>
            <person name="Rocap G."/>
            <person name="Roy S.W."/>
            <person name="Sarai C."/>
            <person name="Schaack S."/>
            <person name="Shirato S."/>
            <person name="Slamovits C.H."/>
            <person name="Spencer D.F."/>
            <person name="Suzuki S."/>
            <person name="Worden A.Z."/>
            <person name="Zauner S."/>
            <person name="Barry K."/>
            <person name="Bell C."/>
            <person name="Bharti A.K."/>
            <person name="Crow J.A."/>
            <person name="Grimwood J."/>
            <person name="Kramer R."/>
            <person name="Lindquist E."/>
            <person name="Lucas S."/>
            <person name="Salamov A."/>
            <person name="McFadden G.I."/>
            <person name="Lane C.E."/>
            <person name="Keeling P.J."/>
            <person name="Gray M.W."/>
            <person name="Grigoriev I.V."/>
            <person name="Archibald J.M."/>
        </authorList>
    </citation>
    <scope>NUCLEOTIDE SEQUENCE</scope>
    <source>
        <strain evidence="9 11">CCMP2712</strain>
    </source>
</reference>
<dbReference type="GO" id="GO:0001228">
    <property type="term" value="F:DNA-binding transcription activator activity, RNA polymerase II-specific"/>
    <property type="evidence" value="ECO:0007669"/>
    <property type="project" value="TreeGrafter"/>
</dbReference>
<evidence type="ECO:0000256" key="3">
    <source>
        <dbReference type="ARBA" id="ARBA00023015"/>
    </source>
</evidence>
<dbReference type="GeneID" id="17300144"/>